<reference evidence="1 2" key="1">
    <citation type="submission" date="2023-07" db="EMBL/GenBank/DDBJ databases">
        <title>Sorghum-associated microbial communities from plants grown in Nebraska, USA.</title>
        <authorList>
            <person name="Schachtman D."/>
        </authorList>
    </citation>
    <scope>NUCLEOTIDE SEQUENCE [LARGE SCALE GENOMIC DNA]</scope>
    <source>
        <strain evidence="1 2">BE211</strain>
    </source>
</reference>
<name>A0ABU1TYQ2_9BACL</name>
<evidence type="ECO:0000313" key="1">
    <source>
        <dbReference type="EMBL" id="MDR7072298.1"/>
    </source>
</evidence>
<organism evidence="1 2">
    <name type="scientific">Fictibacillus barbaricus</name>
    <dbReference type="NCBI Taxonomy" id="182136"/>
    <lineage>
        <taxon>Bacteria</taxon>
        <taxon>Bacillati</taxon>
        <taxon>Bacillota</taxon>
        <taxon>Bacilli</taxon>
        <taxon>Bacillales</taxon>
        <taxon>Fictibacillaceae</taxon>
        <taxon>Fictibacillus</taxon>
    </lineage>
</organism>
<keyword evidence="2" id="KW-1185">Reference proteome</keyword>
<dbReference type="EMBL" id="JAVDWA010000002">
    <property type="protein sequence ID" value="MDR7072298.1"/>
    <property type="molecule type" value="Genomic_DNA"/>
</dbReference>
<dbReference type="Proteomes" id="UP001258181">
    <property type="component" value="Unassembled WGS sequence"/>
</dbReference>
<accession>A0ABU1TYQ2</accession>
<proteinExistence type="predicted"/>
<comment type="caution">
    <text evidence="1">The sequence shown here is derived from an EMBL/GenBank/DDBJ whole genome shotgun (WGS) entry which is preliminary data.</text>
</comment>
<protein>
    <submittedName>
        <fullName evidence="1">Uncharacterized protein</fullName>
    </submittedName>
</protein>
<evidence type="ECO:0000313" key="2">
    <source>
        <dbReference type="Proteomes" id="UP001258181"/>
    </source>
</evidence>
<sequence length="484" mass="56472">MIKWKKLAVGGILLGGFIFYTQFAKSAEPAWKVNEKQFHVVDSFNEGMEKEYTKFEELRVVDRYKLVKKINKTIPLEKELRTLTIERVWNLEGRLYILYSVDLKERDKNAQDVPRLLVKNMQLSNEKDEEFSFQASDNFTADSGFVFKHRLYRSMFLVPNPEKLERDDWSILTDADHFELQNLQVFNRDGFDKIKNIGFKVSSENILEKVLESSPIHKQFTYDGNKKAEINAYEILLYSRQFAVNIPRDDKDLIGFSGWIDQPGTPFSWDLVGTPEKGFSLPTFEEQLEQKNSKKKKAITIDATLYKDKRSYSWTIPKEDIVKMNSNPDEEIVRNEPIKTDNNYTFIYEGLRIYNGKPSIQISAMKKEKGNHMTDGLLPGSYFADNGVKEEYERSFKKNILHVFNSHNKALKNFDLFNTEDDLKTQYFITFFKEEINNGALNTINIPEETLTISISDLVYSKLLPNPVTITYKIPKMKATLFKR</sequence>
<dbReference type="RefSeq" id="WP_310257569.1">
    <property type="nucleotide sequence ID" value="NZ_JAVDWA010000002.1"/>
</dbReference>
<gene>
    <name evidence="1" type="ORF">J2X07_001275</name>
</gene>